<dbReference type="Pfam" id="PF08241">
    <property type="entry name" value="Methyltransf_11"/>
    <property type="match status" value="1"/>
</dbReference>
<gene>
    <name evidence="2" type="ORF">CLV57_2451</name>
</gene>
<accession>A0A2H9VLV2</accession>
<feature type="domain" description="Methyltransferase type 11" evidence="1">
    <location>
        <begin position="43"/>
        <end position="134"/>
    </location>
</feature>
<dbReference type="InterPro" id="IPR029063">
    <property type="entry name" value="SAM-dependent_MTases_sf"/>
</dbReference>
<reference evidence="2 3" key="1">
    <citation type="submission" date="2017-11" db="EMBL/GenBank/DDBJ databases">
        <title>Genomic Encyclopedia of Archaeal and Bacterial Type Strains, Phase II (KMG-II): From Individual Species to Whole Genera.</title>
        <authorList>
            <person name="Goeker M."/>
        </authorList>
    </citation>
    <scope>NUCLEOTIDE SEQUENCE [LARGE SCALE GENOMIC DNA]</scope>
    <source>
        <strain evidence="2 3">DSM 28175</strain>
    </source>
</reference>
<keyword evidence="3" id="KW-1185">Reference proteome</keyword>
<comment type="caution">
    <text evidence="2">The sequence shown here is derived from an EMBL/GenBank/DDBJ whole genome shotgun (WGS) entry which is preliminary data.</text>
</comment>
<proteinExistence type="predicted"/>
<keyword evidence="2" id="KW-0489">Methyltransferase</keyword>
<dbReference type="GO" id="GO:0008757">
    <property type="term" value="F:S-adenosylmethionine-dependent methyltransferase activity"/>
    <property type="evidence" value="ECO:0007669"/>
    <property type="project" value="InterPro"/>
</dbReference>
<sequence length="201" mass="22687">MTEFWEQAFRNKQEIWGEGPTNSAVAAAKIFNDNGFNNVLIPGIGYGRNAQPFLNFNMDVTGVEISETAIHLAEKHFGNVVKIYHGSVTDMPFDNVSYDGIFCHALIHLLNKADRKKLIADCYRQLAENGLMFFTAITKKSPTYGQGILIAKDTFEQFGGLNMFFYDEDTIAEEFSAYGLYQVDEITDNYPFHFIQCGKSS</sequence>
<dbReference type="PANTHER" id="PTHR43464">
    <property type="entry name" value="METHYLTRANSFERASE"/>
    <property type="match status" value="1"/>
</dbReference>
<name>A0A2H9VLV2_9SPHI</name>
<evidence type="ECO:0000313" key="2">
    <source>
        <dbReference type="EMBL" id="PJJ79319.1"/>
    </source>
</evidence>
<evidence type="ECO:0000259" key="1">
    <source>
        <dbReference type="Pfam" id="PF08241"/>
    </source>
</evidence>
<dbReference type="GO" id="GO:0032259">
    <property type="term" value="P:methylation"/>
    <property type="evidence" value="ECO:0007669"/>
    <property type="project" value="UniProtKB-KW"/>
</dbReference>
<dbReference type="SUPFAM" id="SSF53335">
    <property type="entry name" value="S-adenosyl-L-methionine-dependent methyltransferases"/>
    <property type="match status" value="1"/>
</dbReference>
<dbReference type="CDD" id="cd02440">
    <property type="entry name" value="AdoMet_MTases"/>
    <property type="match status" value="1"/>
</dbReference>
<dbReference type="RefSeq" id="WP_100341673.1">
    <property type="nucleotide sequence ID" value="NZ_PGFJ01000002.1"/>
</dbReference>
<dbReference type="Gene3D" id="3.40.50.150">
    <property type="entry name" value="Vaccinia Virus protein VP39"/>
    <property type="match status" value="1"/>
</dbReference>
<dbReference type="InterPro" id="IPR013216">
    <property type="entry name" value="Methyltransf_11"/>
</dbReference>
<organism evidence="2 3">
    <name type="scientific">Mucilaginibacter auburnensis</name>
    <dbReference type="NCBI Taxonomy" id="1457233"/>
    <lineage>
        <taxon>Bacteria</taxon>
        <taxon>Pseudomonadati</taxon>
        <taxon>Bacteroidota</taxon>
        <taxon>Sphingobacteriia</taxon>
        <taxon>Sphingobacteriales</taxon>
        <taxon>Sphingobacteriaceae</taxon>
        <taxon>Mucilaginibacter</taxon>
    </lineage>
</organism>
<keyword evidence="2" id="KW-0808">Transferase</keyword>
<dbReference type="PANTHER" id="PTHR43464:SF77">
    <property type="entry name" value="BLL3586 PROTEIN"/>
    <property type="match status" value="1"/>
</dbReference>
<protein>
    <submittedName>
        <fullName evidence="2">Methyltransferase family protein</fullName>
    </submittedName>
</protein>
<dbReference type="EMBL" id="PGFJ01000002">
    <property type="protein sequence ID" value="PJJ79319.1"/>
    <property type="molecule type" value="Genomic_DNA"/>
</dbReference>
<dbReference type="OrthoDB" id="703529at2"/>
<evidence type="ECO:0000313" key="3">
    <source>
        <dbReference type="Proteomes" id="UP000242687"/>
    </source>
</evidence>
<dbReference type="AlphaFoldDB" id="A0A2H9VLV2"/>
<dbReference type="Proteomes" id="UP000242687">
    <property type="component" value="Unassembled WGS sequence"/>
</dbReference>